<dbReference type="AlphaFoldDB" id="A0A6J4T8A1"/>
<organism evidence="2">
    <name type="scientific">uncultured Sphingomonas sp</name>
    <dbReference type="NCBI Taxonomy" id="158754"/>
    <lineage>
        <taxon>Bacteria</taxon>
        <taxon>Pseudomonadati</taxon>
        <taxon>Pseudomonadota</taxon>
        <taxon>Alphaproteobacteria</taxon>
        <taxon>Sphingomonadales</taxon>
        <taxon>Sphingomonadaceae</taxon>
        <taxon>Sphingomonas</taxon>
        <taxon>environmental samples</taxon>
    </lineage>
</organism>
<accession>A0A6J4T8A1</accession>
<reference evidence="2" key="1">
    <citation type="submission" date="2020-02" db="EMBL/GenBank/DDBJ databases">
        <authorList>
            <person name="Meier V. D."/>
        </authorList>
    </citation>
    <scope>NUCLEOTIDE SEQUENCE</scope>
    <source>
        <strain evidence="2">AVDCRST_MAG31</strain>
    </source>
</reference>
<sequence>MSALSGKQTLGELPSGGELLMKKSTAVALGIAAAAALLIVPLVGPFTFYGALVPILGPILPRPAGVPNHASASYHWKGPGMLWKWRRPLPHGCVEWDASKSYAVVDLVRGEEACASAGRRLRHMSFQEEIVFDPGRAKWWGGKPCPYSIPAAEIVAFAQLATEATRAAETEAEKAVLLAIRERLSKANGSELTTDHSGGCNDLKVADYAPLTGPPPPRYVDVWEQALASAR</sequence>
<proteinExistence type="predicted"/>
<protein>
    <submittedName>
        <fullName evidence="2">Uncharacterized protein</fullName>
    </submittedName>
</protein>
<dbReference type="EMBL" id="CADCWA010000086">
    <property type="protein sequence ID" value="CAA9515890.1"/>
    <property type="molecule type" value="Genomic_DNA"/>
</dbReference>
<evidence type="ECO:0000313" key="2">
    <source>
        <dbReference type="EMBL" id="CAA9515890.1"/>
    </source>
</evidence>
<gene>
    <name evidence="2" type="ORF">AVDCRST_MAG31-1280</name>
</gene>
<feature type="transmembrane region" description="Helical" evidence="1">
    <location>
        <begin position="26"/>
        <end position="52"/>
    </location>
</feature>
<keyword evidence="1" id="KW-1133">Transmembrane helix</keyword>
<keyword evidence="1" id="KW-0472">Membrane</keyword>
<name>A0A6J4T8A1_9SPHN</name>
<evidence type="ECO:0000256" key="1">
    <source>
        <dbReference type="SAM" id="Phobius"/>
    </source>
</evidence>
<keyword evidence="1" id="KW-0812">Transmembrane</keyword>